<dbReference type="InterPro" id="IPR036721">
    <property type="entry name" value="RCK_C_sf"/>
</dbReference>
<dbReference type="KEGG" id="hms:HMU05080"/>
<dbReference type="EMBL" id="FN555004">
    <property type="protein sequence ID" value="CBG39769.1"/>
    <property type="molecule type" value="Genomic_DNA"/>
</dbReference>
<dbReference type="Proteomes" id="UP000001522">
    <property type="component" value="Chromosome"/>
</dbReference>
<dbReference type="HOGENOM" id="CLU_583841_0_0_7"/>
<proteinExistence type="predicted"/>
<reference evidence="2 3" key="1">
    <citation type="journal article" date="2010" name="BMC Genomics">
        <title>Comparative genomics and proteomics of Helicobacter mustelae, an ulcerogenic and carcinogenic gastric pathogen.</title>
        <authorList>
            <person name="O'Toole P.W."/>
            <person name="Snelling W.J."/>
            <person name="Canchaya C."/>
            <person name="Forde B.M."/>
            <person name="Hardie K.R."/>
            <person name="Josenhans C."/>
            <person name="Graham R.L.J."/>
            <person name="McMullan G."/>
            <person name="Parkhill J."/>
            <person name="Belda E."/>
            <person name="Bentley S.D."/>
        </authorList>
    </citation>
    <scope>NUCLEOTIDE SEQUENCE [LARGE SCALE GENOMIC DNA]</scope>
    <source>
        <strain evidence="3">ATCC 43772 / LMG 18044 / NCTC 12198 / 12198</strain>
    </source>
</reference>
<dbReference type="Gene3D" id="3.30.70.1450">
    <property type="entry name" value="Regulator of K+ conductance, C-terminal domain"/>
    <property type="match status" value="1"/>
</dbReference>
<dbReference type="Pfam" id="PF02080">
    <property type="entry name" value="TrkA_C"/>
    <property type="match status" value="1"/>
</dbReference>
<accession>D3UGZ7</accession>
<dbReference type="eggNOG" id="COG3400">
    <property type="taxonomic scope" value="Bacteria"/>
</dbReference>
<feature type="domain" description="RCK C-terminal" evidence="1">
    <location>
        <begin position="150"/>
        <end position="230"/>
    </location>
</feature>
<name>D3UGZ7_HELM1</name>
<organism evidence="2 3">
    <name type="scientific">Helicobacter mustelae (strain ATCC 43772 / CCUG 25715 / CIP 103759 / LMG 18044 / NCTC 12198 / R85-136P)</name>
    <name type="common">Campylobacter mustelae</name>
    <dbReference type="NCBI Taxonomy" id="679897"/>
    <lineage>
        <taxon>Bacteria</taxon>
        <taxon>Pseudomonadati</taxon>
        <taxon>Campylobacterota</taxon>
        <taxon>Epsilonproteobacteria</taxon>
        <taxon>Campylobacterales</taxon>
        <taxon>Helicobacteraceae</taxon>
        <taxon>Helicobacter</taxon>
    </lineage>
</organism>
<dbReference type="InterPro" id="IPR006037">
    <property type="entry name" value="RCK_C"/>
</dbReference>
<protein>
    <recommendedName>
        <fullName evidence="1">RCK C-terminal domain-containing protein</fullName>
    </recommendedName>
</protein>
<evidence type="ECO:0000313" key="3">
    <source>
        <dbReference type="Proteomes" id="UP000001522"/>
    </source>
</evidence>
<dbReference type="GO" id="GO:0006813">
    <property type="term" value="P:potassium ion transport"/>
    <property type="evidence" value="ECO:0007669"/>
    <property type="project" value="InterPro"/>
</dbReference>
<dbReference type="STRING" id="679897.HMU05080"/>
<keyword evidence="3" id="KW-1185">Reference proteome</keyword>
<dbReference type="PROSITE" id="PS51202">
    <property type="entry name" value="RCK_C"/>
    <property type="match status" value="1"/>
</dbReference>
<dbReference type="GO" id="GO:0008324">
    <property type="term" value="F:monoatomic cation transmembrane transporter activity"/>
    <property type="evidence" value="ECO:0007669"/>
    <property type="project" value="InterPro"/>
</dbReference>
<gene>
    <name evidence="2" type="ordered locus">HMU05080</name>
</gene>
<dbReference type="SUPFAM" id="SSF116726">
    <property type="entry name" value="TrkA C-terminal domain-like"/>
    <property type="match status" value="1"/>
</dbReference>
<evidence type="ECO:0000259" key="1">
    <source>
        <dbReference type="PROSITE" id="PS51202"/>
    </source>
</evidence>
<dbReference type="AlphaFoldDB" id="D3UGZ7"/>
<sequence length="490" mass="56707">MLEVKSNFQGILVKKVVLILDGIVAKKFLQIVLEKYFSNNTYIVVSSDASMIPDEIPSSFHFHIFDPTSSFRLLNSIQSDVGDVFILIQDSKERSVVYDIIRSNCKDVRIIIDLPDDREISYYNHEKTDIIDESAFVSSAIISRLPNVPLIPQDFGLGIGEVMEIGIPFGSPFAYRHVGSIQQKDYRIVGIYRQNEFLLSNYSLVIQPTDALLVAGDPNTLTNVYRQVKSNIGQFPAPFGKDIYVYVDMILQEFDELMHDIYQAVFLHAHLRSTKLYIHVFRPNDIETMREIKALDNSDIEVFFNYAQDDFIEMLKIHLKKKIGLLVLGKKLFLKRKVRKILFASGVPVFKTSYKDIADARSSLVVLNEDMNEGENISSVIFDISMQMDLEVMVYDFDPDRKHQDEILQDYQDLARAYDIKVQVQKTNTKNPILYLRGHKKPILHFLPFERCITGRRIFNYISTKVERISFMFDDHPQIFIPILDQNDER</sequence>
<evidence type="ECO:0000313" key="2">
    <source>
        <dbReference type="EMBL" id="CBG39769.1"/>
    </source>
</evidence>